<comment type="caution">
    <text evidence="3">The sequence shown here is derived from an EMBL/GenBank/DDBJ whole genome shotgun (WGS) entry which is preliminary data.</text>
</comment>
<organism evidence="3 4">
    <name type="scientific">Alicyclobacillus fodiniaquatilis</name>
    <dbReference type="NCBI Taxonomy" id="1661150"/>
    <lineage>
        <taxon>Bacteria</taxon>
        <taxon>Bacillati</taxon>
        <taxon>Bacillota</taxon>
        <taxon>Bacilli</taxon>
        <taxon>Bacillales</taxon>
        <taxon>Alicyclobacillaceae</taxon>
        <taxon>Alicyclobacillus</taxon>
    </lineage>
</organism>
<accession>A0ABW4JFT7</accession>
<dbReference type="EMBL" id="JBHUCX010000021">
    <property type="protein sequence ID" value="MFD1674805.1"/>
    <property type="molecule type" value="Genomic_DNA"/>
</dbReference>
<sequence>MYMDEAFGAWLRRQRKEKKLTIREVAKRANLTPGYISLLENGKRKPKASTLAPLSQALGIPYGDILQMAGYLDDQMLLFSHRLHTTRIARAMSISDLATPCHLSARTIERWESGIGSLPVRATLERLADALKVSPDYLLGAPDWQSIDLGTLLNQEHVSYNGVPLSEEQRTFVRDFIHRALQLSSPVPKPPEPDK</sequence>
<evidence type="ECO:0000259" key="2">
    <source>
        <dbReference type="PROSITE" id="PS50943"/>
    </source>
</evidence>
<dbReference type="PROSITE" id="PS50943">
    <property type="entry name" value="HTH_CROC1"/>
    <property type="match status" value="2"/>
</dbReference>
<dbReference type="InterPro" id="IPR050807">
    <property type="entry name" value="TransReg_Diox_bact_type"/>
</dbReference>
<name>A0ABW4JFT7_9BACL</name>
<evidence type="ECO:0000313" key="4">
    <source>
        <dbReference type="Proteomes" id="UP001597079"/>
    </source>
</evidence>
<reference evidence="4" key="1">
    <citation type="journal article" date="2019" name="Int. J. Syst. Evol. Microbiol.">
        <title>The Global Catalogue of Microorganisms (GCM) 10K type strain sequencing project: providing services to taxonomists for standard genome sequencing and annotation.</title>
        <authorList>
            <consortium name="The Broad Institute Genomics Platform"/>
            <consortium name="The Broad Institute Genome Sequencing Center for Infectious Disease"/>
            <person name="Wu L."/>
            <person name="Ma J."/>
        </authorList>
    </citation>
    <scope>NUCLEOTIDE SEQUENCE [LARGE SCALE GENOMIC DNA]</scope>
    <source>
        <strain evidence="4">CGMCC 1.12286</strain>
    </source>
</reference>
<evidence type="ECO:0000313" key="3">
    <source>
        <dbReference type="EMBL" id="MFD1674805.1"/>
    </source>
</evidence>
<dbReference type="Pfam" id="PF13560">
    <property type="entry name" value="HTH_31"/>
    <property type="match status" value="1"/>
</dbReference>
<dbReference type="SMART" id="SM00530">
    <property type="entry name" value="HTH_XRE"/>
    <property type="match status" value="2"/>
</dbReference>
<gene>
    <name evidence="3" type="ORF">ACFSB2_08855</name>
</gene>
<dbReference type="Proteomes" id="UP001597079">
    <property type="component" value="Unassembled WGS sequence"/>
</dbReference>
<dbReference type="CDD" id="cd00093">
    <property type="entry name" value="HTH_XRE"/>
    <property type="match status" value="2"/>
</dbReference>
<dbReference type="PANTHER" id="PTHR46797:SF1">
    <property type="entry name" value="METHYLPHOSPHONATE SYNTHASE"/>
    <property type="match status" value="1"/>
</dbReference>
<dbReference type="SUPFAM" id="SSF47413">
    <property type="entry name" value="lambda repressor-like DNA-binding domains"/>
    <property type="match status" value="2"/>
</dbReference>
<protein>
    <submittedName>
        <fullName evidence="3">Helix-turn-helix domain-containing protein</fullName>
    </submittedName>
</protein>
<keyword evidence="4" id="KW-1185">Reference proteome</keyword>
<dbReference type="InterPro" id="IPR001387">
    <property type="entry name" value="Cro/C1-type_HTH"/>
</dbReference>
<feature type="domain" description="HTH cro/C1-type" evidence="2">
    <location>
        <begin position="11"/>
        <end position="65"/>
    </location>
</feature>
<feature type="domain" description="HTH cro/C1-type" evidence="2">
    <location>
        <begin position="83"/>
        <end position="138"/>
    </location>
</feature>
<dbReference type="Pfam" id="PF01381">
    <property type="entry name" value="HTH_3"/>
    <property type="match status" value="1"/>
</dbReference>
<proteinExistence type="predicted"/>
<dbReference type="InterPro" id="IPR010982">
    <property type="entry name" value="Lambda_DNA-bd_dom_sf"/>
</dbReference>
<evidence type="ECO:0000256" key="1">
    <source>
        <dbReference type="ARBA" id="ARBA00023125"/>
    </source>
</evidence>
<dbReference type="RefSeq" id="WP_377942675.1">
    <property type="nucleotide sequence ID" value="NZ_JBHUCX010000021.1"/>
</dbReference>
<dbReference type="PANTHER" id="PTHR46797">
    <property type="entry name" value="HTH-TYPE TRANSCRIPTIONAL REGULATOR"/>
    <property type="match status" value="1"/>
</dbReference>
<keyword evidence="1" id="KW-0238">DNA-binding</keyword>
<dbReference type="Gene3D" id="1.10.260.40">
    <property type="entry name" value="lambda repressor-like DNA-binding domains"/>
    <property type="match status" value="2"/>
</dbReference>